<evidence type="ECO:0000313" key="3">
    <source>
        <dbReference type="Proteomes" id="UP001187143"/>
    </source>
</evidence>
<dbReference type="Pfam" id="PF12710">
    <property type="entry name" value="HAD"/>
    <property type="match status" value="1"/>
</dbReference>
<keyword evidence="2" id="KW-0378">Hydrolase</keyword>
<evidence type="ECO:0000256" key="1">
    <source>
        <dbReference type="SAM" id="Phobius"/>
    </source>
</evidence>
<dbReference type="Gene3D" id="3.40.50.1000">
    <property type="entry name" value="HAD superfamily/HAD-like"/>
    <property type="match status" value="1"/>
</dbReference>
<keyword evidence="1" id="KW-0812">Transmembrane</keyword>
<keyword evidence="1" id="KW-0472">Membrane</keyword>
<dbReference type="RefSeq" id="WP_225324807.1">
    <property type="nucleotide sequence ID" value="NZ_JAEKMV010000017.1"/>
</dbReference>
<dbReference type="Gene3D" id="1.20.1440.100">
    <property type="entry name" value="SG protein - dephosphorylation function"/>
    <property type="match status" value="1"/>
</dbReference>
<comment type="caution">
    <text evidence="2">The sequence shown here is derived from an EMBL/GenBank/DDBJ whole genome shotgun (WGS) entry which is preliminary data.</text>
</comment>
<evidence type="ECO:0000313" key="2">
    <source>
        <dbReference type="EMBL" id="MDV7014072.1"/>
    </source>
</evidence>
<dbReference type="InterPro" id="IPR023214">
    <property type="entry name" value="HAD_sf"/>
</dbReference>
<dbReference type="GO" id="GO:0016787">
    <property type="term" value="F:hydrolase activity"/>
    <property type="evidence" value="ECO:0007669"/>
    <property type="project" value="UniProtKB-KW"/>
</dbReference>
<dbReference type="AlphaFoldDB" id="A0AAE4RFQ5"/>
<dbReference type="EMBL" id="JAWLLD010000019">
    <property type="protein sequence ID" value="MDV7014072.1"/>
    <property type="molecule type" value="Genomic_DNA"/>
</dbReference>
<organism evidence="2 3">
    <name type="scientific">Mycobacterium intracellulare</name>
    <dbReference type="NCBI Taxonomy" id="1767"/>
    <lineage>
        <taxon>Bacteria</taxon>
        <taxon>Bacillati</taxon>
        <taxon>Actinomycetota</taxon>
        <taxon>Actinomycetes</taxon>
        <taxon>Mycobacteriales</taxon>
        <taxon>Mycobacteriaceae</taxon>
        <taxon>Mycobacterium</taxon>
        <taxon>Mycobacterium avium complex (MAC)</taxon>
    </lineage>
</organism>
<dbReference type="Proteomes" id="UP001187143">
    <property type="component" value="Unassembled WGS sequence"/>
</dbReference>
<dbReference type="SUPFAM" id="SSF56784">
    <property type="entry name" value="HAD-like"/>
    <property type="match status" value="1"/>
</dbReference>
<feature type="transmembrane region" description="Helical" evidence="1">
    <location>
        <begin position="37"/>
        <end position="55"/>
    </location>
</feature>
<dbReference type="InterPro" id="IPR036412">
    <property type="entry name" value="HAD-like_sf"/>
</dbReference>
<keyword evidence="1" id="KW-1133">Transmembrane helix</keyword>
<gene>
    <name evidence="2" type="ORF">R4F53_17440</name>
</gene>
<accession>A0AAE4RFQ5</accession>
<reference evidence="2" key="1">
    <citation type="submission" date="2023-10" db="EMBL/GenBank/DDBJ databases">
        <title>Characterization and genome sequence of Mycobacterium intracellulare ABSURDO, a novel pathogenic isolate with three colony morphotypes that vary in growth and acid-fastness.</title>
        <authorList>
            <person name="Jude B.A."/>
            <person name="Robinson R.T."/>
        </authorList>
    </citation>
    <scope>NUCLEOTIDE SEQUENCE</scope>
    <source>
        <strain evidence="2">ABSURDO Component B</strain>
    </source>
</reference>
<name>A0AAE4RFQ5_MYCIT</name>
<proteinExistence type="predicted"/>
<protein>
    <submittedName>
        <fullName evidence="2">Haloacid dehalogenase-like hydrolase</fullName>
    </submittedName>
</protein>
<sequence length="228" mass="25870">MKAGVDHPRLVVFDFDNTLYGGDSGTQFVGWLLRRNWWRMIVALLISPVIAPLWLDTRGRRRAISAYLWIGSVGLRQGEMDSVVDRYATIRLRWLNSRLRPRGVDTLEMYRHGGDHVVVVTGAPFELVRTILATELRNRVPVVGSTSRRFMGGLVLDQHCYGPQKLVLLCDAGYTAPVDIAYGDNVMDLPLLTHAAKPIVVNPRVRDLPAFHKTLGKNVEIQDWCRRR</sequence>